<protein>
    <recommendedName>
        <fullName evidence="1">non-specific serine/threonine protein kinase</fullName>
        <ecNumber evidence="1">2.7.11.1</ecNumber>
    </recommendedName>
</protein>
<gene>
    <name evidence="8" type="ORF">EZ242_10445</name>
</gene>
<dbReference type="InterPro" id="IPR051347">
    <property type="entry name" value="Circadian_clock_KaiC-rel"/>
</dbReference>
<evidence type="ECO:0000256" key="5">
    <source>
        <dbReference type="ARBA" id="ARBA00022777"/>
    </source>
</evidence>
<dbReference type="Pfam" id="PF06745">
    <property type="entry name" value="ATPase"/>
    <property type="match status" value="2"/>
</dbReference>
<keyword evidence="3" id="KW-0808">Transferase</keyword>
<dbReference type="EMBL" id="SMLL01000004">
    <property type="protein sequence ID" value="TFY99564.1"/>
    <property type="molecule type" value="Genomic_DNA"/>
</dbReference>
<dbReference type="InterPro" id="IPR014774">
    <property type="entry name" value="KaiC-like_dom"/>
</dbReference>
<evidence type="ECO:0000256" key="1">
    <source>
        <dbReference type="ARBA" id="ARBA00012513"/>
    </source>
</evidence>
<evidence type="ECO:0000313" key="8">
    <source>
        <dbReference type="EMBL" id="TFY99564.1"/>
    </source>
</evidence>
<dbReference type="InterPro" id="IPR027417">
    <property type="entry name" value="P-loop_NTPase"/>
</dbReference>
<evidence type="ECO:0000256" key="4">
    <source>
        <dbReference type="ARBA" id="ARBA00022737"/>
    </source>
</evidence>
<keyword evidence="6" id="KW-0378">Hydrolase</keyword>
<sequence>MSTGHLAPLQRVSSGIGGLDEITGGGFLEAGVYILQGVPGAGKTILANHIAYRHAAAGGHVVYVTLLAESHARLLQHMQSFEFFDGAAIPERVYYVSAFNALRTEGLAGVVRLLHSEMRARHATLLVLDGLLLAASAAESEQSLKIFVSDVQAYATLSGCTVLMLTSDDADRHVSAEQTMVDGILLLRDRAVGPVRQRNIEVVKFRGSRTLRGNHTFQIGPQGIVIYPRLEAAKRQSPGAAIVPVGVSTGVAGIDRMLDIGGFPQGCVAVLAGPSGSGKTTLALHFAACSSERERGLWFSFYESPELLRSMAQRLNLRGAPALHTPAVHFLWNALGESSLDELATRLLEGVAAKGAKRVVVDGLGAFLTAPGFAERGAAFLASLMNELRRLGATTVLTMEEQEQASMVLPVQITTLSAVADTVLRLRLTEDQQVRRHMWVGKSRLVRCDLRVRELALGAQGVDVVEAPSLAS</sequence>
<keyword evidence="8" id="KW-0723">Serine/threonine-protein kinase</keyword>
<dbReference type="PROSITE" id="PS51146">
    <property type="entry name" value="KAIC"/>
    <property type="match status" value="1"/>
</dbReference>
<dbReference type="SMART" id="SM00382">
    <property type="entry name" value="AAA"/>
    <property type="match status" value="2"/>
</dbReference>
<evidence type="ECO:0000259" key="7">
    <source>
        <dbReference type="PROSITE" id="PS51146"/>
    </source>
</evidence>
<dbReference type="PIRSF" id="PIRSF039117">
    <property type="entry name" value="KaiC"/>
    <property type="match status" value="1"/>
</dbReference>
<accession>A0A4Z0BND3</accession>
<dbReference type="GO" id="GO:0005524">
    <property type="term" value="F:ATP binding"/>
    <property type="evidence" value="ECO:0007669"/>
    <property type="project" value="InterPro"/>
</dbReference>
<dbReference type="InterPro" id="IPR030665">
    <property type="entry name" value="KaiC"/>
</dbReference>
<dbReference type="PANTHER" id="PTHR42926">
    <property type="match status" value="1"/>
</dbReference>
<comment type="caution">
    <text evidence="8">The sequence shown here is derived from an EMBL/GenBank/DDBJ whole genome shotgun (WGS) entry which is preliminary data.</text>
</comment>
<proteinExistence type="predicted"/>
<keyword evidence="4" id="KW-0677">Repeat</keyword>
<evidence type="ECO:0000256" key="2">
    <source>
        <dbReference type="ARBA" id="ARBA00022553"/>
    </source>
</evidence>
<dbReference type="RefSeq" id="WP_135285107.1">
    <property type="nucleotide sequence ID" value="NZ_SMLL01000004.1"/>
</dbReference>
<dbReference type="AlphaFoldDB" id="A0A4Z0BND3"/>
<dbReference type="InterPro" id="IPR003593">
    <property type="entry name" value="AAA+_ATPase"/>
</dbReference>
<dbReference type="GO" id="GO:0016787">
    <property type="term" value="F:hydrolase activity"/>
    <property type="evidence" value="ECO:0007669"/>
    <property type="project" value="UniProtKB-KW"/>
</dbReference>
<dbReference type="InterPro" id="IPR010624">
    <property type="entry name" value="KaiC_dom"/>
</dbReference>
<dbReference type="EC" id="2.7.11.1" evidence="1"/>
<dbReference type="Gene3D" id="3.40.50.300">
    <property type="entry name" value="P-loop containing nucleotide triphosphate hydrolases"/>
    <property type="match status" value="2"/>
</dbReference>
<evidence type="ECO:0000256" key="6">
    <source>
        <dbReference type="ARBA" id="ARBA00022801"/>
    </source>
</evidence>
<organism evidence="8 9">
    <name type="scientific">Ramlibacter rhizophilus</name>
    <dbReference type="NCBI Taxonomy" id="1781167"/>
    <lineage>
        <taxon>Bacteria</taxon>
        <taxon>Pseudomonadati</taxon>
        <taxon>Pseudomonadota</taxon>
        <taxon>Betaproteobacteria</taxon>
        <taxon>Burkholderiales</taxon>
        <taxon>Comamonadaceae</taxon>
        <taxon>Ramlibacter</taxon>
    </lineage>
</organism>
<evidence type="ECO:0000313" key="9">
    <source>
        <dbReference type="Proteomes" id="UP000297564"/>
    </source>
</evidence>
<keyword evidence="2" id="KW-0597">Phosphoprotein</keyword>
<keyword evidence="9" id="KW-1185">Reference proteome</keyword>
<reference evidence="8 9" key="1">
    <citation type="submission" date="2019-03" db="EMBL/GenBank/DDBJ databases">
        <title>Ramlibacter rhizophilus CCTCC AB2015357, whole genome shotgun sequence.</title>
        <authorList>
            <person name="Zhang X."/>
            <person name="Feng G."/>
            <person name="Zhu H."/>
        </authorList>
    </citation>
    <scope>NUCLEOTIDE SEQUENCE [LARGE SCALE GENOMIC DNA]</scope>
    <source>
        <strain evidence="8 9">CCTCC AB2015357</strain>
    </source>
</reference>
<name>A0A4Z0BND3_9BURK</name>
<dbReference type="SUPFAM" id="SSF52540">
    <property type="entry name" value="P-loop containing nucleoside triphosphate hydrolases"/>
    <property type="match status" value="2"/>
</dbReference>
<dbReference type="Proteomes" id="UP000297564">
    <property type="component" value="Unassembled WGS sequence"/>
</dbReference>
<dbReference type="OrthoDB" id="9783783at2"/>
<evidence type="ECO:0000256" key="3">
    <source>
        <dbReference type="ARBA" id="ARBA00022679"/>
    </source>
</evidence>
<dbReference type="PANTHER" id="PTHR42926:SF1">
    <property type="entry name" value="CIRCADIAN CLOCK OSCILLATOR PROTEIN KAIC 1"/>
    <property type="match status" value="1"/>
</dbReference>
<dbReference type="GO" id="GO:0004674">
    <property type="term" value="F:protein serine/threonine kinase activity"/>
    <property type="evidence" value="ECO:0007669"/>
    <property type="project" value="UniProtKB-KW"/>
</dbReference>
<feature type="domain" description="KaiC" evidence="7">
    <location>
        <begin position="10"/>
        <end position="240"/>
    </location>
</feature>
<keyword evidence="5 8" id="KW-0418">Kinase</keyword>